<evidence type="ECO:0000313" key="3">
    <source>
        <dbReference type="Proteomes" id="UP001521184"/>
    </source>
</evidence>
<evidence type="ECO:0000259" key="1">
    <source>
        <dbReference type="Pfam" id="PF24864"/>
    </source>
</evidence>
<dbReference type="InterPro" id="IPR056632">
    <property type="entry name" value="DUF7730"/>
</dbReference>
<feature type="domain" description="DUF7730" evidence="1">
    <location>
        <begin position="50"/>
        <end position="182"/>
    </location>
</feature>
<organism evidence="2 3">
    <name type="scientific">Diplodia intermedia</name>
    <dbReference type="NCBI Taxonomy" id="856260"/>
    <lineage>
        <taxon>Eukaryota</taxon>
        <taxon>Fungi</taxon>
        <taxon>Dikarya</taxon>
        <taxon>Ascomycota</taxon>
        <taxon>Pezizomycotina</taxon>
        <taxon>Dothideomycetes</taxon>
        <taxon>Dothideomycetes incertae sedis</taxon>
        <taxon>Botryosphaeriales</taxon>
        <taxon>Botryosphaeriaceae</taxon>
        <taxon>Diplodia</taxon>
    </lineage>
</organism>
<gene>
    <name evidence="2" type="ORF">SLS58_009354</name>
</gene>
<dbReference type="EMBL" id="JAKEKT020000090">
    <property type="protein sequence ID" value="KAL1637345.1"/>
    <property type="molecule type" value="Genomic_DNA"/>
</dbReference>
<dbReference type="Proteomes" id="UP001521184">
    <property type="component" value="Unassembled WGS sequence"/>
</dbReference>
<protein>
    <recommendedName>
        <fullName evidence="1">DUF7730 domain-containing protein</fullName>
    </recommendedName>
</protein>
<sequence length="307" mass="35610">MADDFKPARLCQGARLYDEAYNGDNAPDWAVKYMEFLYEYHHRPRHIFPFMLLPAELREKIYRFSLTRHGPMHVQAKKTMERRVYLPEGRIEWVFYEPPQYPLLRQRNLELRAAEIKFYNNARLATACLYMDRETSAEAAHVLYSETVFRFDDKYVLNEFLVRLPAKLISRIRSIQFLVSFDRRSGAGTEMATAFRSLAPLTNLRRVELRDTGINCGDLDHKLTLEGLAASVILQPDCLQWLKAIGRAKGDARAGADVFRIAENVLRVYAPFQYHHEEPADVVGNFKAILGNLLECSESTTPWKETR</sequence>
<dbReference type="InterPro" id="IPR038883">
    <property type="entry name" value="AN11006-like"/>
</dbReference>
<dbReference type="Pfam" id="PF24864">
    <property type="entry name" value="DUF7730"/>
    <property type="match status" value="1"/>
</dbReference>
<dbReference type="PANTHER" id="PTHR42085:SF1">
    <property type="entry name" value="F-BOX DOMAIN-CONTAINING PROTEIN"/>
    <property type="match status" value="1"/>
</dbReference>
<accession>A0ABR3TCU4</accession>
<dbReference type="PANTHER" id="PTHR42085">
    <property type="entry name" value="F-BOX DOMAIN-CONTAINING PROTEIN"/>
    <property type="match status" value="1"/>
</dbReference>
<comment type="caution">
    <text evidence="2">The sequence shown here is derived from an EMBL/GenBank/DDBJ whole genome shotgun (WGS) entry which is preliminary data.</text>
</comment>
<name>A0ABR3TCU4_9PEZI</name>
<keyword evidence="3" id="KW-1185">Reference proteome</keyword>
<evidence type="ECO:0000313" key="2">
    <source>
        <dbReference type="EMBL" id="KAL1637345.1"/>
    </source>
</evidence>
<reference evidence="2 3" key="1">
    <citation type="journal article" date="2023" name="Plant Dis.">
        <title>First Report of Diplodia intermedia Causing Canker and Dieback Diseases on Apple Trees in Canada.</title>
        <authorList>
            <person name="Ellouze W."/>
            <person name="Ilyukhin E."/>
            <person name="Sulman M."/>
            <person name="Ali S."/>
        </authorList>
    </citation>
    <scope>NUCLEOTIDE SEQUENCE [LARGE SCALE GENOMIC DNA]</scope>
    <source>
        <strain evidence="2 3">M45-28</strain>
    </source>
</reference>
<proteinExistence type="predicted"/>